<dbReference type="Proteomes" id="UP000224459">
    <property type="component" value="Segment"/>
</dbReference>
<keyword evidence="3 5" id="KW-1133">Transmembrane helix</keyword>
<feature type="transmembrane region" description="Helical" evidence="5">
    <location>
        <begin position="34"/>
        <end position="53"/>
    </location>
</feature>
<keyword evidence="2 5" id="KW-0812">Transmembrane</keyword>
<organism evidence="6 7">
    <name type="scientific">Staphylococcus phage vB_SscM-1</name>
    <dbReference type="NCBI Taxonomy" id="1868844"/>
    <lineage>
        <taxon>Viruses</taxon>
        <taxon>Duplodnaviria</taxon>
        <taxon>Heunggongvirae</taxon>
        <taxon>Uroviricota</taxon>
        <taxon>Caudoviricetes</taxon>
        <taxon>Herelleviridae</taxon>
        <taxon>Twortvirinae</taxon>
        <taxon>Sciuriunavirus</taxon>
        <taxon>Sciuriunavirus SscM1</taxon>
    </lineage>
</organism>
<evidence type="ECO:0000256" key="2">
    <source>
        <dbReference type="ARBA" id="ARBA00022692"/>
    </source>
</evidence>
<gene>
    <name evidence="6" type="ORF">vB_SscM-1_151</name>
</gene>
<name>A0A1X9I9N3_9CAUD</name>
<sequence>MEKKFNPEDFEKAIDTVEVMVPNASDVRRKFSEFVPMIVSILAMINILVTSMTGKELIPFADDQVYLVVSGVVSVGAILWTAWKNTNFSKKAKQREEIANQVISKPKVKDIIKK</sequence>
<dbReference type="Pfam" id="PF04688">
    <property type="entry name" value="Holin_SPP1"/>
    <property type="match status" value="1"/>
</dbReference>
<proteinExistence type="predicted"/>
<keyword evidence="4 5" id="KW-0472">Membrane</keyword>
<comment type="subcellular location">
    <subcellularLocation>
        <location evidence="1">Membrane</location>
    </subcellularLocation>
</comment>
<protein>
    <submittedName>
        <fullName evidence="6">Holin</fullName>
    </submittedName>
</protein>
<evidence type="ECO:0000256" key="5">
    <source>
        <dbReference type="SAM" id="Phobius"/>
    </source>
</evidence>
<evidence type="ECO:0000313" key="7">
    <source>
        <dbReference type="Proteomes" id="UP000224459"/>
    </source>
</evidence>
<keyword evidence="7" id="KW-1185">Reference proteome</keyword>
<evidence type="ECO:0000256" key="1">
    <source>
        <dbReference type="ARBA" id="ARBA00004370"/>
    </source>
</evidence>
<evidence type="ECO:0000313" key="6">
    <source>
        <dbReference type="EMBL" id="ANT44815.1"/>
    </source>
</evidence>
<evidence type="ECO:0000256" key="3">
    <source>
        <dbReference type="ARBA" id="ARBA00022989"/>
    </source>
</evidence>
<evidence type="ECO:0000256" key="4">
    <source>
        <dbReference type="ARBA" id="ARBA00023136"/>
    </source>
</evidence>
<dbReference type="GO" id="GO:0016020">
    <property type="term" value="C:membrane"/>
    <property type="evidence" value="ECO:0007669"/>
    <property type="project" value="UniProtKB-SubCell"/>
</dbReference>
<dbReference type="InterPro" id="IPR006479">
    <property type="entry name" value="Holin"/>
</dbReference>
<feature type="transmembrane region" description="Helical" evidence="5">
    <location>
        <begin position="65"/>
        <end position="83"/>
    </location>
</feature>
<reference evidence="7" key="1">
    <citation type="submission" date="2016-04" db="EMBL/GenBank/DDBJ databases">
        <authorList>
            <person name="Gasior T."/>
        </authorList>
    </citation>
    <scope>NUCLEOTIDE SEQUENCE [LARGE SCALE GENOMIC DNA]</scope>
</reference>
<accession>A0A1X9I9N3</accession>
<dbReference type="EMBL" id="KX171212">
    <property type="protein sequence ID" value="ANT44815.1"/>
    <property type="molecule type" value="Genomic_DNA"/>
</dbReference>